<organism evidence="1 2">
    <name type="scientific">Trichinella nelsoni</name>
    <dbReference type="NCBI Taxonomy" id="6336"/>
    <lineage>
        <taxon>Eukaryota</taxon>
        <taxon>Metazoa</taxon>
        <taxon>Ecdysozoa</taxon>
        <taxon>Nematoda</taxon>
        <taxon>Enoplea</taxon>
        <taxon>Dorylaimia</taxon>
        <taxon>Trichinellida</taxon>
        <taxon>Trichinellidae</taxon>
        <taxon>Trichinella</taxon>
    </lineage>
</organism>
<proteinExistence type="predicted"/>
<keyword evidence="2" id="KW-1185">Reference proteome</keyword>
<dbReference type="OrthoDB" id="10436506at2759"/>
<name>A0A0V0SMQ8_9BILA</name>
<dbReference type="Proteomes" id="UP000054630">
    <property type="component" value="Unassembled WGS sequence"/>
</dbReference>
<accession>A0A0V0SMQ8</accession>
<dbReference type="AlphaFoldDB" id="A0A0V0SMQ8"/>
<dbReference type="EMBL" id="JYDL01000001">
    <property type="protein sequence ID" value="KRX27994.1"/>
    <property type="molecule type" value="Genomic_DNA"/>
</dbReference>
<evidence type="ECO:0000313" key="1">
    <source>
        <dbReference type="EMBL" id="KRX27994.1"/>
    </source>
</evidence>
<comment type="caution">
    <text evidence="1">The sequence shown here is derived from an EMBL/GenBank/DDBJ whole genome shotgun (WGS) entry which is preliminary data.</text>
</comment>
<protein>
    <submittedName>
        <fullName evidence="1">Uncharacterized protein</fullName>
    </submittedName>
</protein>
<sequence>MHSERMADYYSSYHGFIGRRHALMVECRADLKSLFPIFYFFANFLRNSDVALLHITQLMTNIIWDVILVKYHAIQMFCNILYAMSAISHRAVLCRFELRISFFTCGSVPNLFNCTCQPLLLYFVKLQFLALRGT</sequence>
<reference evidence="1 2" key="1">
    <citation type="submission" date="2015-01" db="EMBL/GenBank/DDBJ databases">
        <title>Evolution of Trichinella species and genotypes.</title>
        <authorList>
            <person name="Korhonen P.K."/>
            <person name="Edoardo P."/>
            <person name="Giuseppe L.R."/>
            <person name="Gasser R.B."/>
        </authorList>
    </citation>
    <scope>NUCLEOTIDE SEQUENCE [LARGE SCALE GENOMIC DNA]</scope>
    <source>
        <strain evidence="1">ISS37</strain>
    </source>
</reference>
<evidence type="ECO:0000313" key="2">
    <source>
        <dbReference type="Proteomes" id="UP000054630"/>
    </source>
</evidence>
<gene>
    <name evidence="1" type="ORF">T07_11239</name>
</gene>